<gene>
    <name evidence="1" type="ORF">CLHUN_41040</name>
</gene>
<protein>
    <submittedName>
        <fullName evidence="1">Uncharacterized protein</fullName>
    </submittedName>
</protein>
<evidence type="ECO:0000313" key="1">
    <source>
        <dbReference type="EMBL" id="OPX42045.1"/>
    </source>
</evidence>
<dbReference type="EMBL" id="MZGX01000036">
    <property type="protein sequence ID" value="OPX42045.1"/>
    <property type="molecule type" value="Genomic_DNA"/>
</dbReference>
<reference evidence="1 2" key="1">
    <citation type="submission" date="2017-03" db="EMBL/GenBank/DDBJ databases">
        <title>Genome sequence of Clostridium hungatei DSM 14427.</title>
        <authorList>
            <person name="Poehlein A."/>
            <person name="Daniel R."/>
        </authorList>
    </citation>
    <scope>NUCLEOTIDE SEQUENCE [LARGE SCALE GENOMIC DNA]</scope>
    <source>
        <strain evidence="1 2">DSM 14427</strain>
    </source>
</reference>
<keyword evidence="2" id="KW-1185">Reference proteome</keyword>
<accession>A0A1V4SEZ6</accession>
<proteinExistence type="predicted"/>
<organism evidence="1 2">
    <name type="scientific">Ruminiclostridium hungatei</name>
    <name type="common">Clostridium hungatei</name>
    <dbReference type="NCBI Taxonomy" id="48256"/>
    <lineage>
        <taxon>Bacteria</taxon>
        <taxon>Bacillati</taxon>
        <taxon>Bacillota</taxon>
        <taxon>Clostridia</taxon>
        <taxon>Eubacteriales</taxon>
        <taxon>Oscillospiraceae</taxon>
        <taxon>Ruminiclostridium</taxon>
    </lineage>
</organism>
<name>A0A1V4SEZ6_RUMHU</name>
<comment type="caution">
    <text evidence="1">The sequence shown here is derived from an EMBL/GenBank/DDBJ whole genome shotgun (WGS) entry which is preliminary data.</text>
</comment>
<evidence type="ECO:0000313" key="2">
    <source>
        <dbReference type="Proteomes" id="UP000191554"/>
    </source>
</evidence>
<dbReference type="AlphaFoldDB" id="A0A1V4SEZ6"/>
<dbReference type="Proteomes" id="UP000191554">
    <property type="component" value="Unassembled WGS sequence"/>
</dbReference>
<sequence length="674" mass="80327">MLLLSEVNPFNRFEEVNTEVRTLNELQKIMPEDSNIKYLSELSDKIGKFKIQETDFYIYSYYIFNKLKQHQLNRDLNNYANLASWLIKVDKEFDIVTKLSMSDVWNNKERWGIEAIAQLMYNWWILKKTDYLYFIENNKREILEYLKIVTSSLKIYENPDHKEIHVEYILLPDQIKTANQESVKRLNIICKVLPIYETYCADKIKPSIEMLNFLNIPDDAHKEMPIRNIIISFNSEFANLWADTIMSNYECASVYDLLCFWYELREKIVKLFKHNVYILEKILNKQKINNELLEYIDELRDNIFVSLRMEKLYPHQKRPFEKPQELPDTSKVKGAYFSSIRNYTNQMVSLLMKKNDNNTRLAFLNLRDAENKLFEMQSFFNNIANESNNFIADFDRLCKEEVFWINRLIILNDYYLNVRNNFFYNKNSVNLWKIQKDRQYLSSIISKIDETNQFGFDFVFPSKIIEEGYIKKVPIIIKNFDIEDENKISTLILVFVPVIDLEVDYIYILFCNGSTTVTKNGLSISKLSLEKVKAYFTTESESELKDITPPLPIEITNDILSCFNDEFQLEKEKDYSNLENIDNTYLQLWEYSQYAKNLTSDDIEEKKYLSRLQKNKKDQIETMLEKNRNVAPTYFVNKIDYLKKAVIEDNYLFDDVELNTCLNEILKYAKASII</sequence>